<proteinExistence type="inferred from homology"/>
<accession>A0A2S1PUL6</accession>
<dbReference type="AlphaFoldDB" id="A0A2S1PUL6"/>
<dbReference type="InterPro" id="IPR036920">
    <property type="entry name" value="Ribosomal_uL16_sf"/>
</dbReference>
<dbReference type="PRINTS" id="PR00060">
    <property type="entry name" value="RIBOSOMALL16"/>
</dbReference>
<dbReference type="GO" id="GO:0005762">
    <property type="term" value="C:mitochondrial large ribosomal subunit"/>
    <property type="evidence" value="ECO:0007669"/>
    <property type="project" value="TreeGrafter"/>
</dbReference>
<comment type="similarity">
    <text evidence="1 4">Belongs to the universal ribosomal protein uL16 family.</text>
</comment>
<evidence type="ECO:0000256" key="3">
    <source>
        <dbReference type="ARBA" id="ARBA00023274"/>
    </source>
</evidence>
<dbReference type="Gene3D" id="3.90.1170.10">
    <property type="entry name" value="Ribosomal protein L10e/L16"/>
    <property type="match status" value="1"/>
</dbReference>
<dbReference type="GO" id="GO:0019843">
    <property type="term" value="F:rRNA binding"/>
    <property type="evidence" value="ECO:0007669"/>
    <property type="project" value="InterPro"/>
</dbReference>
<dbReference type="InterPro" id="IPR047873">
    <property type="entry name" value="Ribosomal_uL16"/>
</dbReference>
<dbReference type="PANTHER" id="PTHR12220:SF13">
    <property type="entry name" value="LARGE RIBOSOMAL SUBUNIT PROTEIN UL16M"/>
    <property type="match status" value="1"/>
</dbReference>
<dbReference type="Pfam" id="PF00252">
    <property type="entry name" value="Ribosomal_L16"/>
    <property type="match status" value="1"/>
</dbReference>
<dbReference type="GO" id="GO:0003735">
    <property type="term" value="F:structural constituent of ribosome"/>
    <property type="evidence" value="ECO:0007669"/>
    <property type="project" value="InterPro"/>
</dbReference>
<dbReference type="PANTHER" id="PTHR12220">
    <property type="entry name" value="50S/60S RIBOSOMAL PROTEIN L16"/>
    <property type="match status" value="1"/>
</dbReference>
<dbReference type="RefSeq" id="YP_009490378.1">
    <property type="nucleotide sequence ID" value="NC_037889.1"/>
</dbReference>
<dbReference type="GO" id="GO:0032543">
    <property type="term" value="P:mitochondrial translation"/>
    <property type="evidence" value="ECO:0007669"/>
    <property type="project" value="TreeGrafter"/>
</dbReference>
<dbReference type="InterPro" id="IPR016180">
    <property type="entry name" value="Ribosomal_uL16_dom"/>
</dbReference>
<geneLocation type="mitochondrion" evidence="5"/>
<evidence type="ECO:0000256" key="2">
    <source>
        <dbReference type="ARBA" id="ARBA00022980"/>
    </source>
</evidence>
<gene>
    <name evidence="5" type="primary">rpl16</name>
    <name evidence="5" type="ORF">GreduCDS019</name>
</gene>
<reference evidence="5" key="1">
    <citation type="submission" date="2017-11" db="EMBL/GenBank/DDBJ databases">
        <title>Complete Sequences of the Mitochondrial DNA of the Gracilaria edulis.</title>
        <authorList>
            <person name="Liu T."/>
            <person name="Liu C."/>
            <person name="Li Y."/>
        </authorList>
    </citation>
    <scope>NUCLEOTIDE SEQUENCE</scope>
</reference>
<protein>
    <submittedName>
        <fullName evidence="5">Ribosomal protein L16</fullName>
    </submittedName>
</protein>
<dbReference type="GeneID" id="36948874"/>
<evidence type="ECO:0000256" key="4">
    <source>
        <dbReference type="RuleBase" id="RU004413"/>
    </source>
</evidence>
<keyword evidence="3 4" id="KW-0687">Ribonucleoprotein</keyword>
<sequence>MFKERKTHNKYSKKLKQSNYTLKYGCFGIKVSSFGRLTKEQCDSLKWLISKKLKYLTNNKKSFRFWMPLSLNFTLTKFSLESRMGKGKGSIYTHAAYVRPGFILLEFDNITEQQMKKLFFYLVKKISFKIVLIK</sequence>
<dbReference type="EMBL" id="MG592725">
    <property type="protein sequence ID" value="AWH62518.1"/>
    <property type="molecule type" value="Genomic_DNA"/>
</dbReference>
<dbReference type="CDD" id="cd01433">
    <property type="entry name" value="Ribosomal_L16_L10e"/>
    <property type="match status" value="1"/>
</dbReference>
<evidence type="ECO:0000313" key="5">
    <source>
        <dbReference type="EMBL" id="AWH62518.1"/>
    </source>
</evidence>
<evidence type="ECO:0000256" key="1">
    <source>
        <dbReference type="ARBA" id="ARBA00008931"/>
    </source>
</evidence>
<keyword evidence="5" id="KW-0496">Mitochondrion</keyword>
<name>A0A2S1PUL6_9FLOR</name>
<dbReference type="SUPFAM" id="SSF54686">
    <property type="entry name" value="Ribosomal protein L16p/L10e"/>
    <property type="match status" value="1"/>
</dbReference>
<dbReference type="InterPro" id="IPR000114">
    <property type="entry name" value="Ribosomal_uL16_bact-type"/>
</dbReference>
<keyword evidence="2 4" id="KW-0689">Ribosomal protein</keyword>
<organism evidence="5">
    <name type="scientific">Gracilaria edulis</name>
    <dbReference type="NCBI Taxonomy" id="172966"/>
    <lineage>
        <taxon>Eukaryota</taxon>
        <taxon>Rhodophyta</taxon>
        <taxon>Florideophyceae</taxon>
        <taxon>Rhodymeniophycidae</taxon>
        <taxon>Gracilariales</taxon>
        <taxon>Gracilariaceae</taxon>
        <taxon>Gracilaria</taxon>
    </lineage>
</organism>